<evidence type="ECO:0000313" key="3">
    <source>
        <dbReference type="Proteomes" id="UP001169862"/>
    </source>
</evidence>
<dbReference type="EMBL" id="JAUOPG010000021">
    <property type="protein sequence ID" value="MDO6455429.1"/>
    <property type="molecule type" value="Genomic_DNA"/>
</dbReference>
<dbReference type="PANTHER" id="PTHR37809">
    <property type="entry name" value="RIBOSOMAL PROTEIN S12 METHYLTHIOTRANSFERASE ACCESSORY FACTOR YCAO"/>
    <property type="match status" value="1"/>
</dbReference>
<dbReference type="Gene3D" id="3.30.160.660">
    <property type="match status" value="1"/>
</dbReference>
<dbReference type="Pfam" id="PF02624">
    <property type="entry name" value="YcaO"/>
    <property type="match status" value="1"/>
</dbReference>
<evidence type="ECO:0000313" key="2">
    <source>
        <dbReference type="EMBL" id="MDO6455429.1"/>
    </source>
</evidence>
<accession>A0AAW7XMA3</accession>
<dbReference type="PROSITE" id="PS51664">
    <property type="entry name" value="YCAO"/>
    <property type="match status" value="1"/>
</dbReference>
<dbReference type="PANTHER" id="PTHR37809:SF1">
    <property type="entry name" value="RIBOSOMAL PROTEIN S12 METHYLTHIOTRANSFERASE ACCESSORY FACTOR YCAO"/>
    <property type="match status" value="1"/>
</dbReference>
<evidence type="ECO:0000259" key="1">
    <source>
        <dbReference type="PROSITE" id="PS51664"/>
    </source>
</evidence>
<dbReference type="Pfam" id="PF18381">
    <property type="entry name" value="YcaO_C"/>
    <property type="match status" value="1"/>
</dbReference>
<dbReference type="RefSeq" id="WP_303552552.1">
    <property type="nucleotide sequence ID" value="NZ_JAUOPG010000021.1"/>
</dbReference>
<comment type="caution">
    <text evidence="2">The sequence shown here is derived from an EMBL/GenBank/DDBJ whole genome shotgun (WGS) entry which is preliminary data.</text>
</comment>
<gene>
    <name evidence="2" type="ORF">Q4490_17865</name>
</gene>
<organism evidence="2 3">
    <name type="scientific">Neptunomonas phycophila</name>
    <dbReference type="NCBI Taxonomy" id="1572645"/>
    <lineage>
        <taxon>Bacteria</taxon>
        <taxon>Pseudomonadati</taxon>
        <taxon>Pseudomonadota</taxon>
        <taxon>Gammaproteobacteria</taxon>
        <taxon>Oceanospirillales</taxon>
        <taxon>Oceanospirillaceae</taxon>
        <taxon>Neptunomonas</taxon>
    </lineage>
</organism>
<dbReference type="AlphaFoldDB" id="A0AAW7XMA3"/>
<dbReference type="InterPro" id="IPR003776">
    <property type="entry name" value="YcaO-like_dom"/>
</dbReference>
<protein>
    <submittedName>
        <fullName evidence="2">YcaO-like family protein</fullName>
    </submittedName>
</protein>
<dbReference type="Gene3D" id="3.30.1330.230">
    <property type="match status" value="1"/>
</dbReference>
<name>A0AAW7XMA3_9GAMM</name>
<dbReference type="Proteomes" id="UP001169862">
    <property type="component" value="Unassembled WGS sequence"/>
</dbReference>
<sequence length="576" mass="64113">MSRVLGKDVSLEVSIKRMSQLLVDNGFVVEQFDWLNPAPYVWSVQLRDVSCKGLSVKGRGITKQAALASALGAFIEHLGCNYFFARSYLGKQGADSSFIYYPNERWFSVDSDNIPAGLLDEATLSHYNMDDNLKAHMLLDFNSDDVSRGVCGLPFVHQKTAREVWFPVKIIDTLYVGNGSAAGNNKFEARVHALSEIFERHIKNTILSSGISLPRIPPVVVERYPDAVAIINLLRELGYIVYVLDASLGGKFPLVGMTIFDPEDGGCFAAFGAHPKFEIALLRVASKVMQRVTLDPDKAFPEPVFDLQKVADQGNLEAHSFYSSGVISWDLLSTDSDYAFTEWNVDGDSEAEFEHLCHLIHRVDMDIYIADYEYLGLYVCRVIVPGMSDVYPVDRLVISNDSAMVELRSVVFDLNAASDGELSSLLNLIEDGAFGEADNVAALLGVFPDKESYFNELSVAELKCLICLKLGRLVMAAKACHSIKRLSNRNSIKLFRCLSQLLALNEQHEIQLDEVKMIFIDVYGEAVFSRCQAMLAGSRVFEDLHVIDDNVQCFKSHSAMLAVYSRLKRLKSAKSL</sequence>
<dbReference type="InterPro" id="IPR041080">
    <property type="entry name" value="YcaO_C"/>
</dbReference>
<reference evidence="2" key="1">
    <citation type="submission" date="2023-07" db="EMBL/GenBank/DDBJ databases">
        <title>Genome content predicts the carbon catabolic preferences of heterotrophic bacteria.</title>
        <authorList>
            <person name="Gralka M."/>
        </authorList>
    </citation>
    <scope>NUCLEOTIDE SEQUENCE</scope>
    <source>
        <strain evidence="2">I2M16</strain>
    </source>
</reference>
<dbReference type="NCBIfam" id="TIGR00702">
    <property type="entry name" value="YcaO-type kinase domain"/>
    <property type="match status" value="1"/>
</dbReference>
<proteinExistence type="predicted"/>
<feature type="domain" description="YcaO" evidence="1">
    <location>
        <begin position="58"/>
        <end position="423"/>
    </location>
</feature>